<keyword evidence="7" id="KW-1185">Reference proteome</keyword>
<dbReference type="InterPro" id="IPR009722">
    <property type="entry name" value="YjiK/CarP"/>
</dbReference>
<feature type="signal peptide" evidence="5">
    <location>
        <begin position="1"/>
        <end position="20"/>
    </location>
</feature>
<evidence type="ECO:0000256" key="2">
    <source>
        <dbReference type="ARBA" id="ARBA00009852"/>
    </source>
</evidence>
<evidence type="ECO:0000256" key="5">
    <source>
        <dbReference type="SAM" id="SignalP"/>
    </source>
</evidence>
<gene>
    <name evidence="6" type="ORF">NPE20_16240</name>
</gene>
<evidence type="ECO:0000256" key="3">
    <source>
        <dbReference type="ARBA" id="ARBA00022475"/>
    </source>
</evidence>
<dbReference type="Gene3D" id="2.120.10.30">
    <property type="entry name" value="TolB, C-terminal domain"/>
    <property type="match status" value="1"/>
</dbReference>
<name>A0ABT1T4J8_9SPHI</name>
<dbReference type="Proteomes" id="UP001204376">
    <property type="component" value="Unassembled WGS sequence"/>
</dbReference>
<dbReference type="RefSeq" id="WP_256539717.1">
    <property type="nucleotide sequence ID" value="NZ_JANHOH010000003.1"/>
</dbReference>
<organism evidence="6 7">
    <name type="scientific">Mucilaginibacter aquariorum</name>
    <dbReference type="NCBI Taxonomy" id="2967225"/>
    <lineage>
        <taxon>Bacteria</taxon>
        <taxon>Pseudomonadati</taxon>
        <taxon>Bacteroidota</taxon>
        <taxon>Sphingobacteriia</taxon>
        <taxon>Sphingobacteriales</taxon>
        <taxon>Sphingobacteriaceae</taxon>
        <taxon>Mucilaginibacter</taxon>
    </lineage>
</organism>
<proteinExistence type="inferred from homology"/>
<evidence type="ECO:0000256" key="4">
    <source>
        <dbReference type="ARBA" id="ARBA00023136"/>
    </source>
</evidence>
<feature type="chain" id="PRO_5047018422" evidence="5">
    <location>
        <begin position="21"/>
        <end position="285"/>
    </location>
</feature>
<evidence type="ECO:0000313" key="6">
    <source>
        <dbReference type="EMBL" id="MCQ6959529.1"/>
    </source>
</evidence>
<reference evidence="6 7" key="1">
    <citation type="submission" date="2022-07" db="EMBL/GenBank/DDBJ databases">
        <title>Mucilaginibacter sp. JC4.</title>
        <authorList>
            <person name="Le V."/>
            <person name="Ko S.-R."/>
            <person name="Ahn C.-Y."/>
            <person name="Oh H.-M."/>
        </authorList>
    </citation>
    <scope>NUCLEOTIDE SEQUENCE [LARGE SCALE GENOMIC DNA]</scope>
    <source>
        <strain evidence="6 7">JC4</strain>
    </source>
</reference>
<dbReference type="PROSITE" id="PS51257">
    <property type="entry name" value="PROKAR_LIPOPROTEIN"/>
    <property type="match status" value="1"/>
</dbReference>
<keyword evidence="3" id="KW-1003">Cell membrane</keyword>
<dbReference type="EMBL" id="JANHOH010000003">
    <property type="protein sequence ID" value="MCQ6959529.1"/>
    <property type="molecule type" value="Genomic_DNA"/>
</dbReference>
<keyword evidence="5" id="KW-0732">Signal</keyword>
<dbReference type="Pfam" id="PF06977">
    <property type="entry name" value="SdiA-regulated"/>
    <property type="match status" value="1"/>
</dbReference>
<comment type="similarity">
    <text evidence="2">Belongs to the YjiK family.</text>
</comment>
<protein>
    <submittedName>
        <fullName evidence="6">SdiA-regulated domain-containing protein</fullName>
    </submittedName>
</protein>
<accession>A0ABT1T4J8</accession>
<dbReference type="InterPro" id="IPR011042">
    <property type="entry name" value="6-blade_b-propeller_TolB-like"/>
</dbReference>
<dbReference type="SUPFAM" id="SSF101898">
    <property type="entry name" value="NHL repeat"/>
    <property type="match status" value="1"/>
</dbReference>
<keyword evidence="4" id="KW-0472">Membrane</keyword>
<sequence>MKAAVIFSLLLIGMIGSSCSQNKTTGGKSPAGYDLNNPVKYQMGTDLLEISGIAFNKGDNSTLYAEQDEEGKIFYFRPGDTKVNQAKFGKTGDYEDVAILNEQAVILRSDGSLFSFPLSEVKAGQINSVKEFKKILPAGEYEGLHADGNKLYALCKQCAGVNHNKQCNGYILNLAADGNITQSGTFTIDVQKIAALIGKAKMKFHPSALAKNPLTKQWYVLSSVNKMIVVLDERWNVLQAYPISPKVFLQPEGIAFDRQGNLYISNEGDKITNGNVLLFKYAKAR</sequence>
<comment type="subcellular location">
    <subcellularLocation>
        <location evidence="1">Cell membrane</location>
    </subcellularLocation>
</comment>
<comment type="caution">
    <text evidence="6">The sequence shown here is derived from an EMBL/GenBank/DDBJ whole genome shotgun (WGS) entry which is preliminary data.</text>
</comment>
<evidence type="ECO:0000256" key="1">
    <source>
        <dbReference type="ARBA" id="ARBA00004236"/>
    </source>
</evidence>
<evidence type="ECO:0000313" key="7">
    <source>
        <dbReference type="Proteomes" id="UP001204376"/>
    </source>
</evidence>